<comment type="similarity">
    <text evidence="1">Belongs to the protein-tyrosine phosphatase family. Non-receptor class myotubularin subfamily.</text>
</comment>
<dbReference type="PANTHER" id="PTHR10807">
    <property type="entry name" value="MYOTUBULARIN-RELATED"/>
    <property type="match status" value="1"/>
</dbReference>
<dbReference type="PROSITE" id="PS51339">
    <property type="entry name" value="PPASE_MYOTUBULARIN"/>
    <property type="match status" value="1"/>
</dbReference>
<evidence type="ECO:0000256" key="4">
    <source>
        <dbReference type="SAM" id="MobiDB-lite"/>
    </source>
</evidence>
<keyword evidence="7" id="KW-1185">Reference proteome</keyword>
<sequence length="708" mass="82359">MEYIKITKVDDIKLHRRGLCVNGTLHLTTHHLIFTLPPQLDSQQRPVGARELWCCYPMIEKVEFNKGSLELFLEETDITSTGDLLQGANLRIKCRDFTFLAFAFQDIKQCHDVFDSIMKLTCINDISKLYAFNYTPVRIEQDFNSWNDYQQITEFERQGLNLSEDGIDSSYPGSDNWRLSTLNKDYRLCRTYPSKLIVPKSISDTILSHSVKFRSKNRFPTLSYFYRKNGCSIIRCSQPMVGIKQSRSFQDEKLLTEVFKTNGGDGRTNLIVDARPLTNAMAQAALGAGTEIIDNYEGCKRVFLNIENIHVMRESLNKIKEVLKNGDISNQLYNRELLVKSNWLDHVSNMLRATDLLVKSIHLNNMHLVIHCSDGWDRTSQMSSLVQLCLDPFYRTVEGFCILVEKDWCSFGHKFNERSGHLQRETKFYNYTSDSNFQMIKQLNQQFKNHQNTKLESPIFQQFLDCIYQLMRQFPDKFQYNERFLRRLVYHLYSCQYGTFLYDCEKEKRDLQLEVKTRSVWDYFKSRKQEFTNPDYVEYTDVLYPNYSNVKFWFQLYGKSDQELNGFLDIQRQREVLKKKKEEASASVSISSEEVKSLDGDKGNEYALNGFGNGSDYKSNATELAEGYEDETEPEPAGDAHSIPSSDEEDEQEEEDDDDDDDDDVGDDNGELEIGNDKSYDRKDNESNCDPLGNMNVVSRSLEQMEIQ</sequence>
<feature type="compositionally biased region" description="Acidic residues" evidence="4">
    <location>
        <begin position="646"/>
        <end position="671"/>
    </location>
</feature>
<dbReference type="InterPro" id="IPR030564">
    <property type="entry name" value="Myotubularin"/>
</dbReference>
<dbReference type="InterPro" id="IPR029021">
    <property type="entry name" value="Prot-tyrosine_phosphatase-like"/>
</dbReference>
<dbReference type="AlphaFoldDB" id="A0A1E4T0C7"/>
<reference evidence="7" key="1">
    <citation type="submission" date="2016-04" db="EMBL/GenBank/DDBJ databases">
        <title>Comparative genomics of biotechnologically important yeasts.</title>
        <authorList>
            <consortium name="DOE Joint Genome Institute"/>
            <person name="Riley R."/>
            <person name="Haridas S."/>
            <person name="Wolfe K.H."/>
            <person name="Lopes M.R."/>
            <person name="Hittinger C.T."/>
            <person name="Goker M."/>
            <person name="Salamov A."/>
            <person name="Wisecaver J."/>
            <person name="Long T.M."/>
            <person name="Aerts A.L."/>
            <person name="Barry K."/>
            <person name="Choi C."/>
            <person name="Clum A."/>
            <person name="Coughlan A.Y."/>
            <person name="Deshpande S."/>
            <person name="Douglass A.P."/>
            <person name="Hanson S.J."/>
            <person name="Klenk H.-P."/>
            <person name="Labutti K."/>
            <person name="Lapidus A."/>
            <person name="Lindquist E."/>
            <person name="Lipzen A."/>
            <person name="Meier-Kolthoff J.P."/>
            <person name="Ohm R.A."/>
            <person name="Otillar R.P."/>
            <person name="Pangilinan J."/>
            <person name="Peng Y."/>
            <person name="Rokas A."/>
            <person name="Rosa C.A."/>
            <person name="Scheuner C."/>
            <person name="Sibirny A.A."/>
            <person name="Slot J.C."/>
            <person name="Stielow J.B."/>
            <person name="Sun H."/>
            <person name="Kurtzman C.P."/>
            <person name="Blackwell M."/>
            <person name="Grigoriev I.V."/>
            <person name="Jeffries T.W."/>
        </authorList>
    </citation>
    <scope>NUCLEOTIDE SEQUENCE [LARGE SCALE GENOMIC DNA]</scope>
    <source>
        <strain evidence="7">NRRL YB-2248</strain>
    </source>
</reference>
<feature type="compositionally biased region" description="Polar residues" evidence="4">
    <location>
        <begin position="696"/>
        <end position="708"/>
    </location>
</feature>
<dbReference type="Proteomes" id="UP000094801">
    <property type="component" value="Unassembled WGS sequence"/>
</dbReference>
<dbReference type="STRING" id="983967.A0A1E4T0C7"/>
<dbReference type="PROSITE" id="PS00383">
    <property type="entry name" value="TYR_PHOSPHATASE_1"/>
    <property type="match status" value="1"/>
</dbReference>
<dbReference type="InterPro" id="IPR048994">
    <property type="entry name" value="PH-GRAM_MTMR6-9"/>
</dbReference>
<dbReference type="Pfam" id="PF06602">
    <property type="entry name" value="Myotub-related"/>
    <property type="match status" value="1"/>
</dbReference>
<accession>A0A1E4T0C7</accession>
<evidence type="ECO:0000259" key="5">
    <source>
        <dbReference type="PROSITE" id="PS51339"/>
    </source>
</evidence>
<evidence type="ECO:0000256" key="1">
    <source>
        <dbReference type="ARBA" id="ARBA00007471"/>
    </source>
</evidence>
<proteinExistence type="inferred from homology"/>
<dbReference type="SUPFAM" id="SSF52799">
    <property type="entry name" value="(Phosphotyrosine protein) phosphatases II"/>
    <property type="match status" value="1"/>
</dbReference>
<dbReference type="OrthoDB" id="271628at2759"/>
<dbReference type="InterPro" id="IPR016130">
    <property type="entry name" value="Tyr_Pase_AS"/>
</dbReference>
<dbReference type="InterPro" id="IPR010569">
    <property type="entry name" value="Myotubularin-like_Pase_dom"/>
</dbReference>
<dbReference type="InterPro" id="IPR011993">
    <property type="entry name" value="PH-like_dom_sf"/>
</dbReference>
<feature type="binding site" evidence="3">
    <location>
        <begin position="372"/>
        <end position="378"/>
    </location>
    <ligand>
        <name>substrate</name>
    </ligand>
</feature>
<evidence type="ECO:0000313" key="6">
    <source>
        <dbReference type="EMBL" id="ODV85162.1"/>
    </source>
</evidence>
<dbReference type="GO" id="GO:0016020">
    <property type="term" value="C:membrane"/>
    <property type="evidence" value="ECO:0007669"/>
    <property type="project" value="TreeGrafter"/>
</dbReference>
<dbReference type="SUPFAM" id="SSF50729">
    <property type="entry name" value="PH domain-like"/>
    <property type="match status" value="1"/>
</dbReference>
<feature type="domain" description="Myotubularin phosphatase" evidence="5">
    <location>
        <begin position="145"/>
        <end position="557"/>
    </location>
</feature>
<dbReference type="EMBL" id="KV453853">
    <property type="protein sequence ID" value="ODV85162.1"/>
    <property type="molecule type" value="Genomic_DNA"/>
</dbReference>
<organism evidence="6 7">
    <name type="scientific">[Candida] arabinofermentans NRRL YB-2248</name>
    <dbReference type="NCBI Taxonomy" id="983967"/>
    <lineage>
        <taxon>Eukaryota</taxon>
        <taxon>Fungi</taxon>
        <taxon>Dikarya</taxon>
        <taxon>Ascomycota</taxon>
        <taxon>Saccharomycotina</taxon>
        <taxon>Pichiomycetes</taxon>
        <taxon>Pichiales</taxon>
        <taxon>Pichiaceae</taxon>
        <taxon>Ogataea</taxon>
        <taxon>Ogataea/Candida clade</taxon>
    </lineage>
</organism>
<dbReference type="GO" id="GO:0004438">
    <property type="term" value="F:phosphatidylinositol-3-phosphate phosphatase activity"/>
    <property type="evidence" value="ECO:0007669"/>
    <property type="project" value="TreeGrafter"/>
</dbReference>
<dbReference type="PANTHER" id="PTHR10807:SF128">
    <property type="entry name" value="PHOSPHATIDYLINOSITOL-3,5-BISPHOSPHATE 3-PHOSPHATASE"/>
    <property type="match status" value="1"/>
</dbReference>
<dbReference type="Gene3D" id="2.30.29.30">
    <property type="entry name" value="Pleckstrin-homology domain (PH domain)/Phosphotyrosine-binding domain (PTB)"/>
    <property type="match status" value="1"/>
</dbReference>
<dbReference type="GO" id="GO:0046856">
    <property type="term" value="P:phosphatidylinositol dephosphorylation"/>
    <property type="evidence" value="ECO:0007669"/>
    <property type="project" value="TreeGrafter"/>
</dbReference>
<feature type="region of interest" description="Disordered" evidence="4">
    <location>
        <begin position="624"/>
        <end position="708"/>
    </location>
</feature>
<feature type="compositionally biased region" description="Acidic residues" evidence="4">
    <location>
        <begin position="626"/>
        <end position="636"/>
    </location>
</feature>
<evidence type="ECO:0000256" key="3">
    <source>
        <dbReference type="PIRSR" id="PIRSR630564-2"/>
    </source>
</evidence>
<dbReference type="GO" id="GO:0005737">
    <property type="term" value="C:cytoplasm"/>
    <property type="evidence" value="ECO:0007669"/>
    <property type="project" value="TreeGrafter"/>
</dbReference>
<feature type="binding site" evidence="3">
    <location>
        <begin position="308"/>
        <end position="309"/>
    </location>
    <ligand>
        <name>substrate</name>
    </ligand>
</feature>
<gene>
    <name evidence="6" type="ORF">CANARDRAFT_28459</name>
</gene>
<feature type="compositionally biased region" description="Basic and acidic residues" evidence="4">
    <location>
        <begin position="675"/>
        <end position="686"/>
    </location>
</feature>
<evidence type="ECO:0000256" key="2">
    <source>
        <dbReference type="PIRSR" id="PIRSR630564-1"/>
    </source>
</evidence>
<feature type="active site" description="Phosphocysteine intermediate" evidence="2">
    <location>
        <position position="372"/>
    </location>
</feature>
<protein>
    <recommendedName>
        <fullName evidence="5">Myotubularin phosphatase domain-containing protein</fullName>
    </recommendedName>
</protein>
<name>A0A1E4T0C7_9ASCO</name>
<evidence type="ECO:0000313" key="7">
    <source>
        <dbReference type="Proteomes" id="UP000094801"/>
    </source>
</evidence>
<dbReference type="Pfam" id="PF21098">
    <property type="entry name" value="PH-GRAM_MTMR6-like"/>
    <property type="match status" value="1"/>
</dbReference>